<evidence type="ECO:0000313" key="1">
    <source>
        <dbReference type="EMBL" id="KIH67402.1"/>
    </source>
</evidence>
<reference evidence="1 2" key="1">
    <citation type="submission" date="2013-12" db="EMBL/GenBank/DDBJ databases">
        <title>Draft genome of the parsitic nematode Ancylostoma duodenale.</title>
        <authorList>
            <person name="Mitreva M."/>
        </authorList>
    </citation>
    <scope>NUCLEOTIDE SEQUENCE [LARGE SCALE GENOMIC DNA]</scope>
    <source>
        <strain evidence="1 2">Zhejiang</strain>
    </source>
</reference>
<protein>
    <submittedName>
        <fullName evidence="1">Uncharacterized protein</fullName>
    </submittedName>
</protein>
<dbReference type="OrthoDB" id="9894375at2759"/>
<keyword evidence="2" id="KW-1185">Reference proteome</keyword>
<dbReference type="EMBL" id="KN726714">
    <property type="protein sequence ID" value="KIH67402.1"/>
    <property type="molecule type" value="Genomic_DNA"/>
</dbReference>
<name>A0A0C2DWY7_9BILA</name>
<dbReference type="Proteomes" id="UP000054047">
    <property type="component" value="Unassembled WGS sequence"/>
</dbReference>
<evidence type="ECO:0000313" key="2">
    <source>
        <dbReference type="Proteomes" id="UP000054047"/>
    </source>
</evidence>
<proteinExistence type="predicted"/>
<dbReference type="AlphaFoldDB" id="A0A0C2DWY7"/>
<accession>A0A0C2DWY7</accession>
<gene>
    <name evidence="1" type="ORF">ANCDUO_02269</name>
</gene>
<sequence length="71" mass="8195">MEDVFGWKPLPRPIPPEFSRYLSETKEHRSVRTKRANNLHKTLSEFGNIAKYFDELLGAAPSPGRHWGSNE</sequence>
<organism evidence="1 2">
    <name type="scientific">Ancylostoma duodenale</name>
    <dbReference type="NCBI Taxonomy" id="51022"/>
    <lineage>
        <taxon>Eukaryota</taxon>
        <taxon>Metazoa</taxon>
        <taxon>Ecdysozoa</taxon>
        <taxon>Nematoda</taxon>
        <taxon>Chromadorea</taxon>
        <taxon>Rhabditida</taxon>
        <taxon>Rhabditina</taxon>
        <taxon>Rhabditomorpha</taxon>
        <taxon>Strongyloidea</taxon>
        <taxon>Ancylostomatidae</taxon>
        <taxon>Ancylostomatinae</taxon>
        <taxon>Ancylostoma</taxon>
    </lineage>
</organism>